<organism evidence="3 4">
    <name type="scientific">Lipingzhangella halophila</name>
    <dbReference type="NCBI Taxonomy" id="1783352"/>
    <lineage>
        <taxon>Bacteria</taxon>
        <taxon>Bacillati</taxon>
        <taxon>Actinomycetota</taxon>
        <taxon>Actinomycetes</taxon>
        <taxon>Streptosporangiales</taxon>
        <taxon>Nocardiopsidaceae</taxon>
        <taxon>Lipingzhangella</taxon>
    </lineage>
</organism>
<evidence type="ECO:0000256" key="1">
    <source>
        <dbReference type="SAM" id="MobiDB-lite"/>
    </source>
</evidence>
<sequence length="59" mass="6866">MRSWRKSSYSGGNNPNCVEVRERSTETDIRDSQNPHHGHLTIPTHEWQALLTDVKNHEL</sequence>
<feature type="domain" description="DUF397" evidence="2">
    <location>
        <begin position="3"/>
        <end position="55"/>
    </location>
</feature>
<dbReference type="EMBL" id="JACHJT010000002">
    <property type="protein sequence ID" value="MBB4934989.1"/>
    <property type="molecule type" value="Genomic_DNA"/>
</dbReference>
<evidence type="ECO:0000313" key="4">
    <source>
        <dbReference type="Proteomes" id="UP000523007"/>
    </source>
</evidence>
<dbReference type="Pfam" id="PF04149">
    <property type="entry name" value="DUF397"/>
    <property type="match status" value="1"/>
</dbReference>
<name>A0A7W7RN13_9ACTN</name>
<reference evidence="3 4" key="1">
    <citation type="submission" date="2020-08" db="EMBL/GenBank/DDBJ databases">
        <title>Sequencing the genomes of 1000 actinobacteria strains.</title>
        <authorList>
            <person name="Klenk H.-P."/>
        </authorList>
    </citation>
    <scope>NUCLEOTIDE SEQUENCE [LARGE SCALE GENOMIC DNA]</scope>
    <source>
        <strain evidence="3 4">DSM 102030</strain>
    </source>
</reference>
<feature type="region of interest" description="Disordered" evidence="1">
    <location>
        <begin position="1"/>
        <end position="40"/>
    </location>
</feature>
<keyword evidence="4" id="KW-1185">Reference proteome</keyword>
<dbReference type="Proteomes" id="UP000523007">
    <property type="component" value="Unassembled WGS sequence"/>
</dbReference>
<protein>
    <recommendedName>
        <fullName evidence="2">DUF397 domain-containing protein</fullName>
    </recommendedName>
</protein>
<evidence type="ECO:0000259" key="2">
    <source>
        <dbReference type="Pfam" id="PF04149"/>
    </source>
</evidence>
<feature type="compositionally biased region" description="Basic and acidic residues" evidence="1">
    <location>
        <begin position="19"/>
        <end position="34"/>
    </location>
</feature>
<gene>
    <name evidence="3" type="ORF">F4561_005883</name>
</gene>
<dbReference type="AlphaFoldDB" id="A0A7W7RN13"/>
<accession>A0A7W7RN13</accession>
<proteinExistence type="predicted"/>
<dbReference type="InterPro" id="IPR007278">
    <property type="entry name" value="DUF397"/>
</dbReference>
<feature type="compositionally biased region" description="Polar residues" evidence="1">
    <location>
        <begin position="1"/>
        <end position="16"/>
    </location>
</feature>
<comment type="caution">
    <text evidence="3">The sequence shown here is derived from an EMBL/GenBank/DDBJ whole genome shotgun (WGS) entry which is preliminary data.</text>
</comment>
<dbReference type="RefSeq" id="WP_184584772.1">
    <property type="nucleotide sequence ID" value="NZ_JACHJT010000002.1"/>
</dbReference>
<evidence type="ECO:0000313" key="3">
    <source>
        <dbReference type="EMBL" id="MBB4934989.1"/>
    </source>
</evidence>